<proteinExistence type="predicted"/>
<keyword evidence="3" id="KW-1185">Reference proteome</keyword>
<evidence type="ECO:0000313" key="3">
    <source>
        <dbReference type="Proteomes" id="UP001281447"/>
    </source>
</evidence>
<evidence type="ECO:0000313" key="2">
    <source>
        <dbReference type="EMBL" id="MDY0395662.1"/>
    </source>
</evidence>
<name>A0ABU5CAI3_9BACI</name>
<reference evidence="2 3" key="1">
    <citation type="submission" date="2023-10" db="EMBL/GenBank/DDBJ databases">
        <title>Virgibacillus halophilus 5B73C genome.</title>
        <authorList>
            <person name="Miliotis G."/>
            <person name="Sengupta P."/>
            <person name="Hameed A."/>
            <person name="Chuvochina M."/>
            <person name="Mcdonagh F."/>
            <person name="Simpson A.C."/>
            <person name="Singh N.K."/>
            <person name="Rekha P.D."/>
            <person name="Raman K."/>
            <person name="Hugenholtz P."/>
            <person name="Venkateswaran K."/>
        </authorList>
    </citation>
    <scope>NUCLEOTIDE SEQUENCE [LARGE SCALE GENOMIC DNA]</scope>
    <source>
        <strain evidence="2 3">5B73C</strain>
    </source>
</reference>
<comment type="caution">
    <text evidence="2">The sequence shown here is derived from an EMBL/GenBank/DDBJ whole genome shotgun (WGS) entry which is preliminary data.</text>
</comment>
<sequence length="114" mass="13204">MSIKKRLFLSNAAMILAPIIVIIFIGFLLHIVFFNGFGNSKGGFKENWNTKDSALTRVYDALQKTASLDPDRLYEEKYLKSLTDQLHKQKAEIIIRKDDKILFHSNRQMTITKK</sequence>
<dbReference type="EMBL" id="JAWDIP010000003">
    <property type="protein sequence ID" value="MDY0395662.1"/>
    <property type="molecule type" value="Genomic_DNA"/>
</dbReference>
<organism evidence="2 3">
    <name type="scientific">Tigheibacillus halophilus</name>
    <dbReference type="NCBI Taxonomy" id="361280"/>
    <lineage>
        <taxon>Bacteria</taxon>
        <taxon>Bacillati</taxon>
        <taxon>Bacillota</taxon>
        <taxon>Bacilli</taxon>
        <taxon>Bacillales</taxon>
        <taxon>Bacillaceae</taxon>
        <taxon>Tigheibacillus</taxon>
    </lineage>
</organism>
<dbReference type="Proteomes" id="UP001281447">
    <property type="component" value="Unassembled WGS sequence"/>
</dbReference>
<keyword evidence="1" id="KW-1133">Transmembrane helix</keyword>
<accession>A0ABU5CAI3</accession>
<protein>
    <submittedName>
        <fullName evidence="2">Uncharacterized protein</fullName>
    </submittedName>
</protein>
<keyword evidence="1" id="KW-0812">Transmembrane</keyword>
<evidence type="ECO:0000256" key="1">
    <source>
        <dbReference type="SAM" id="Phobius"/>
    </source>
</evidence>
<feature type="transmembrane region" description="Helical" evidence="1">
    <location>
        <begin position="12"/>
        <end position="34"/>
    </location>
</feature>
<keyword evidence="1" id="KW-0472">Membrane</keyword>
<gene>
    <name evidence="2" type="ORF">RWE15_16110</name>
</gene>